<dbReference type="OrthoDB" id="1046782at2759"/>
<dbReference type="AlphaFoldDB" id="A0A9P0EBZ4"/>
<feature type="signal peptide" evidence="1">
    <location>
        <begin position="1"/>
        <end position="20"/>
    </location>
</feature>
<keyword evidence="3" id="KW-1185">Reference proteome</keyword>
<evidence type="ECO:0000256" key="1">
    <source>
        <dbReference type="SAM" id="SignalP"/>
    </source>
</evidence>
<organism evidence="2 3">
    <name type="scientific">Nezara viridula</name>
    <name type="common">Southern green stink bug</name>
    <name type="synonym">Cimex viridulus</name>
    <dbReference type="NCBI Taxonomy" id="85310"/>
    <lineage>
        <taxon>Eukaryota</taxon>
        <taxon>Metazoa</taxon>
        <taxon>Ecdysozoa</taxon>
        <taxon>Arthropoda</taxon>
        <taxon>Hexapoda</taxon>
        <taxon>Insecta</taxon>
        <taxon>Pterygota</taxon>
        <taxon>Neoptera</taxon>
        <taxon>Paraneoptera</taxon>
        <taxon>Hemiptera</taxon>
        <taxon>Heteroptera</taxon>
        <taxon>Panheteroptera</taxon>
        <taxon>Pentatomomorpha</taxon>
        <taxon>Pentatomoidea</taxon>
        <taxon>Pentatomidae</taxon>
        <taxon>Pentatominae</taxon>
        <taxon>Nezara</taxon>
    </lineage>
</organism>
<reference evidence="2" key="1">
    <citation type="submission" date="2022-01" db="EMBL/GenBank/DDBJ databases">
        <authorList>
            <person name="King R."/>
        </authorList>
    </citation>
    <scope>NUCLEOTIDE SEQUENCE</scope>
</reference>
<keyword evidence="1" id="KW-0732">Signal</keyword>
<feature type="chain" id="PRO_5040146688" evidence="1">
    <location>
        <begin position="21"/>
        <end position="337"/>
    </location>
</feature>
<dbReference type="EMBL" id="OV725077">
    <property type="protein sequence ID" value="CAH1392322.1"/>
    <property type="molecule type" value="Genomic_DNA"/>
</dbReference>
<accession>A0A9P0EBZ4</accession>
<sequence length="337" mass="38950">MFKVRTALLWLSFDVALSDAVAYLDAANWMRSNIEWLGKRTLKEICLPGTHNSGMSKLFGGTSFSKTCNSVNQGRNIRRQLDLGIRFFDVRPVITTGGVYRVGHYSKIFGNVWQGGYGHTIESIVLNINAFCKDHYELIFFRLSHSHNTEKEYSSFTQQEWNNLFQLLNKTENLYHATEDTYFPITTLEKFTNNGTKAAVIYIVDEPKYKTSLGDYTGKGFFYKFSLKIFDKYSETDKVDFLFMDQTAKMKKESEKRYFLLSWTLTQQAVDATMCPAMGKTIKDLAFQANRRLKNILLKITKTIYPNIISIDYVDNTELVELVMAVNLKWLTEKSLH</sequence>
<dbReference type="Proteomes" id="UP001152798">
    <property type="component" value="Chromosome 1"/>
</dbReference>
<dbReference type="PANTHER" id="PTHR13593:SF143">
    <property type="entry name" value="PHOSPHATIDYLINOSITOL-SPECIFIC PHOSPHOLIPASE C X DOMAIN-CONTAINING PROTEIN"/>
    <property type="match status" value="1"/>
</dbReference>
<dbReference type="GO" id="GO:0008081">
    <property type="term" value="F:phosphoric diester hydrolase activity"/>
    <property type="evidence" value="ECO:0007669"/>
    <property type="project" value="InterPro"/>
</dbReference>
<evidence type="ECO:0000313" key="3">
    <source>
        <dbReference type="Proteomes" id="UP001152798"/>
    </source>
</evidence>
<dbReference type="GO" id="GO:0006629">
    <property type="term" value="P:lipid metabolic process"/>
    <property type="evidence" value="ECO:0007669"/>
    <property type="project" value="InterPro"/>
</dbReference>
<name>A0A9P0EBZ4_NEZVI</name>
<dbReference type="Gene3D" id="3.20.20.190">
    <property type="entry name" value="Phosphatidylinositol (PI) phosphodiesterase"/>
    <property type="match status" value="1"/>
</dbReference>
<gene>
    <name evidence="2" type="ORF">NEZAVI_LOCUS3167</name>
</gene>
<dbReference type="InterPro" id="IPR051057">
    <property type="entry name" value="PI-PLC_domain"/>
</dbReference>
<proteinExistence type="predicted"/>
<protein>
    <submittedName>
        <fullName evidence="2">Uncharacterized protein</fullName>
    </submittedName>
</protein>
<dbReference type="SUPFAM" id="SSF51695">
    <property type="entry name" value="PLC-like phosphodiesterases"/>
    <property type="match status" value="1"/>
</dbReference>
<evidence type="ECO:0000313" key="2">
    <source>
        <dbReference type="EMBL" id="CAH1392322.1"/>
    </source>
</evidence>
<dbReference type="PANTHER" id="PTHR13593">
    <property type="match status" value="1"/>
</dbReference>
<dbReference type="InterPro" id="IPR017946">
    <property type="entry name" value="PLC-like_Pdiesterase_TIM-brl"/>
</dbReference>